<accession>A0A401HQB7</accession>
<name>A0A401HQB7_9EURY</name>
<dbReference type="InterPro" id="IPR015421">
    <property type="entry name" value="PyrdxlP-dep_Trfase_major"/>
</dbReference>
<proteinExistence type="predicted"/>
<dbReference type="AlphaFoldDB" id="A0A401HQB7"/>
<evidence type="ECO:0000313" key="2">
    <source>
        <dbReference type="Proteomes" id="UP000290527"/>
    </source>
</evidence>
<dbReference type="EMBL" id="BFAX01000003">
    <property type="protein sequence ID" value="GBF36448.1"/>
    <property type="molecule type" value="Genomic_DNA"/>
</dbReference>
<dbReference type="Gene3D" id="3.40.640.10">
    <property type="entry name" value="Type I PLP-dependent aspartate aminotransferase-like (Major domain)"/>
    <property type="match status" value="1"/>
</dbReference>
<dbReference type="InterPro" id="IPR015424">
    <property type="entry name" value="PyrdxlP-dep_Trfase"/>
</dbReference>
<comment type="caution">
    <text evidence="1">The sequence shown here is derived from an EMBL/GenBank/DDBJ whole genome shotgun (WGS) entry which is preliminary data.</text>
</comment>
<protein>
    <recommendedName>
        <fullName evidence="3">Aspartate aminotransferase</fullName>
    </recommendedName>
</protein>
<dbReference type="SUPFAM" id="SSF53383">
    <property type="entry name" value="PLP-dependent transferases"/>
    <property type="match status" value="1"/>
</dbReference>
<evidence type="ECO:0000313" key="1">
    <source>
        <dbReference type="EMBL" id="GBF36448.1"/>
    </source>
</evidence>
<sequence>MILPYRKPSVRGIVESKGDLKELITVIKDLLKYEMDISILPSGNAGLYVASYILRNIEKKECENILVPDMGGWKGFLEYPRTFKFNVVKLKTNLGMVDPCTLEDILRKNDIHALFLTTLGGYLVHQPMEEIKKVCEDMDVILVEDASGGVGGTCGYGDIVVCSTGSPKIINCDYGGFLGINKKIEDILRDNGKIEELKNLLKAFKVINIYGLMKEEALNARKTYRKLVEYCDILKEKLEKAYFKGEEGVCVFVEHENPGEVSKKINKVIKLDNGKSFITKCPIYERVLKKGIVLEMKKIDINSLSLEDIYEIANILKNIL</sequence>
<reference evidence="1 2" key="1">
    <citation type="journal article" date="2019" name="Int. J. Syst. Evol. Microbiol.">
        <title>Methanofervidicoccus abyssi gen. nov., sp. nov., a hydrogenotrophic methanogen, isolated from a hydrothermal vent chimney in the Mid-Cayman Spreading Center, the Caribbean Sea.</title>
        <authorList>
            <person name="Sakai S."/>
            <person name="Takaki Y."/>
            <person name="Miyazaki M."/>
            <person name="Ogawara M."/>
            <person name="Yanagawa K."/>
            <person name="Miyazaki J."/>
            <person name="Takai K."/>
        </authorList>
    </citation>
    <scope>NUCLEOTIDE SEQUENCE [LARGE SCALE GENOMIC DNA]</scope>
    <source>
        <strain evidence="1 2">HHB</strain>
    </source>
</reference>
<dbReference type="RefSeq" id="WP_131007224.1">
    <property type="nucleotide sequence ID" value="NZ_BFAX01000003.1"/>
</dbReference>
<evidence type="ECO:0008006" key="3">
    <source>
        <dbReference type="Google" id="ProtNLM"/>
    </source>
</evidence>
<gene>
    <name evidence="1" type="ORF">MHHB_P0678</name>
</gene>
<keyword evidence="2" id="KW-1185">Reference proteome</keyword>
<dbReference type="Proteomes" id="UP000290527">
    <property type="component" value="Unassembled WGS sequence"/>
</dbReference>
<dbReference type="OrthoDB" id="82426at2157"/>
<organism evidence="1 2">
    <name type="scientific">Methanofervidicoccus abyssi</name>
    <dbReference type="NCBI Taxonomy" id="2082189"/>
    <lineage>
        <taxon>Archaea</taxon>
        <taxon>Methanobacteriati</taxon>
        <taxon>Methanobacteriota</taxon>
        <taxon>Methanomada group</taxon>
        <taxon>Methanococci</taxon>
        <taxon>Methanococcales</taxon>
        <taxon>Methanofervidicoccus</taxon>
    </lineage>
</organism>